<feature type="region of interest" description="Disordered" evidence="1">
    <location>
        <begin position="246"/>
        <end position="265"/>
    </location>
</feature>
<comment type="caution">
    <text evidence="2">The sequence shown here is derived from an EMBL/GenBank/DDBJ whole genome shotgun (WGS) entry which is preliminary data.</text>
</comment>
<feature type="compositionally biased region" description="Pro residues" evidence="1">
    <location>
        <begin position="62"/>
        <end position="73"/>
    </location>
</feature>
<dbReference type="EMBL" id="VZTS01002283">
    <property type="protein sequence ID" value="NXT46437.1"/>
    <property type="molecule type" value="Genomic_DNA"/>
</dbReference>
<accession>A0A7L3CSN5</accession>
<feature type="non-terminal residue" evidence="2">
    <location>
        <position position="265"/>
    </location>
</feature>
<feature type="non-terminal residue" evidence="2">
    <location>
        <position position="1"/>
    </location>
</feature>
<gene>
    <name evidence="2" type="primary">Gas2l1</name>
    <name evidence="2" type="ORF">PLUSOC_R15687</name>
</gene>
<feature type="compositionally biased region" description="Low complexity" evidence="1">
    <location>
        <begin position="16"/>
        <end position="37"/>
    </location>
</feature>
<proteinExistence type="predicted"/>
<organism evidence="2 3">
    <name type="scientific">Pluvianellus socialis</name>
    <name type="common">Magellanic plover</name>
    <dbReference type="NCBI Taxonomy" id="227228"/>
    <lineage>
        <taxon>Eukaryota</taxon>
        <taxon>Metazoa</taxon>
        <taxon>Chordata</taxon>
        <taxon>Craniata</taxon>
        <taxon>Vertebrata</taxon>
        <taxon>Euteleostomi</taxon>
        <taxon>Archelosauria</taxon>
        <taxon>Archosauria</taxon>
        <taxon>Dinosauria</taxon>
        <taxon>Saurischia</taxon>
        <taxon>Theropoda</taxon>
        <taxon>Coelurosauria</taxon>
        <taxon>Aves</taxon>
        <taxon>Neognathae</taxon>
        <taxon>Neoaves</taxon>
        <taxon>Charadriiformes</taxon>
        <taxon>Charadriidae</taxon>
        <taxon>Pluvianellus</taxon>
    </lineage>
</organism>
<keyword evidence="3" id="KW-1185">Reference proteome</keyword>
<sequence>PRRRSLQEGGPGEPPGAGELVWGLRPPLQLEPGQEQQLFRRLEEEFLANTRLMAEMEDGETPPGPRPLPPPASSGPTAATTTDSAYCSSSSSSSSLNVFAKQDGRRSGNGSGNGPLLPAAPEMADAGHRLALSSSSDESCCFPASWETRETRGGPGSDTDLALGEDELGEPAQPPAMAEGPTGVPEPVPSVPTSSPRPRAKPRLDTQPHKKPSRIPTPRSYGAPPQPPKPGEHKPWGALQSVLSSFLEPTWVPREREGLEEDAWP</sequence>
<evidence type="ECO:0000256" key="1">
    <source>
        <dbReference type="SAM" id="MobiDB-lite"/>
    </source>
</evidence>
<feature type="region of interest" description="Disordered" evidence="1">
    <location>
        <begin position="1"/>
        <end position="37"/>
    </location>
</feature>
<evidence type="ECO:0000313" key="2">
    <source>
        <dbReference type="EMBL" id="NXT46437.1"/>
    </source>
</evidence>
<feature type="compositionally biased region" description="Low complexity" evidence="1">
    <location>
        <begin position="74"/>
        <end position="95"/>
    </location>
</feature>
<feature type="region of interest" description="Disordered" evidence="1">
    <location>
        <begin position="50"/>
        <end position="241"/>
    </location>
</feature>
<dbReference type="AlphaFoldDB" id="A0A7L3CSN5"/>
<dbReference type="Proteomes" id="UP000519225">
    <property type="component" value="Unassembled WGS sequence"/>
</dbReference>
<reference evidence="2 3" key="1">
    <citation type="submission" date="2019-09" db="EMBL/GenBank/DDBJ databases">
        <title>Bird 10,000 Genomes (B10K) Project - Family phase.</title>
        <authorList>
            <person name="Zhang G."/>
        </authorList>
    </citation>
    <scope>NUCLEOTIDE SEQUENCE [LARGE SCALE GENOMIC DNA]</scope>
    <source>
        <strain evidence="2">B10K-DU-012-14</strain>
        <tissue evidence="2">Blood</tissue>
    </source>
</reference>
<name>A0A7L3CSN5_PLUSO</name>
<evidence type="ECO:0000313" key="3">
    <source>
        <dbReference type="Proteomes" id="UP000519225"/>
    </source>
</evidence>
<protein>
    <submittedName>
        <fullName evidence="2">GA2L1 protein</fullName>
    </submittedName>
</protein>